<feature type="transmembrane region" description="Helical" evidence="1">
    <location>
        <begin position="267"/>
        <end position="289"/>
    </location>
</feature>
<evidence type="ECO:0000256" key="1">
    <source>
        <dbReference type="SAM" id="Phobius"/>
    </source>
</evidence>
<dbReference type="AlphaFoldDB" id="A0A1F7IUD9"/>
<dbReference type="Proteomes" id="UP000177141">
    <property type="component" value="Unassembled WGS sequence"/>
</dbReference>
<reference evidence="2 3" key="1">
    <citation type="journal article" date="2016" name="Nat. Commun.">
        <title>Thousands of microbial genomes shed light on interconnected biogeochemical processes in an aquifer system.</title>
        <authorList>
            <person name="Anantharaman K."/>
            <person name="Brown C.T."/>
            <person name="Hug L.A."/>
            <person name="Sharon I."/>
            <person name="Castelle C.J."/>
            <person name="Probst A.J."/>
            <person name="Thomas B.C."/>
            <person name="Singh A."/>
            <person name="Wilkins M.J."/>
            <person name="Karaoz U."/>
            <person name="Brodie E.L."/>
            <person name="Williams K.H."/>
            <person name="Hubbard S.S."/>
            <person name="Banfield J.F."/>
        </authorList>
    </citation>
    <scope>NUCLEOTIDE SEQUENCE [LARGE SCALE GENOMIC DNA]</scope>
</reference>
<keyword evidence="1" id="KW-0812">Transmembrane</keyword>
<keyword evidence="1" id="KW-0472">Membrane</keyword>
<name>A0A1F7IUD9_9BACT</name>
<proteinExistence type="predicted"/>
<dbReference type="STRING" id="1802061.A3A93_00280"/>
<comment type="caution">
    <text evidence="2">The sequence shown here is derived from an EMBL/GenBank/DDBJ whole genome shotgun (WGS) entry which is preliminary data.</text>
</comment>
<feature type="transmembrane region" description="Helical" evidence="1">
    <location>
        <begin position="309"/>
        <end position="334"/>
    </location>
</feature>
<feature type="transmembrane region" description="Helical" evidence="1">
    <location>
        <begin position="170"/>
        <end position="191"/>
    </location>
</feature>
<dbReference type="PANTHER" id="PTHR41771">
    <property type="entry name" value="MEMBRANE PROTEIN-RELATED"/>
    <property type="match status" value="1"/>
</dbReference>
<accession>A0A1F7IUD9</accession>
<feature type="transmembrane region" description="Helical" evidence="1">
    <location>
        <begin position="211"/>
        <end position="229"/>
    </location>
</feature>
<sequence>MIIFIFFNAPRVHAQVAEQRYEAEIISLNQNKVEVMIVNGDRKDQKYPVALFDTRQIEAQNLRLGDQVIVVLTQSQSGIQSALIQDHVRRTPLFLLFILFLIVVIVVGRLKGALSFVAMVATFFIIVRMVIPQIMIGNDPILVALLAGLFIIPATFYISHGLKTQTTIAVIGTFVGLIVTAFLAYIFVIYAKLTGFAAEEAVYIQAFGENINIRSLLLAGIIIGSMGILDDITISQTSIVAKLKKANPNYNRRKLYQEAMDVGRDHIASLVNTLILVYTGAALPLFVLFNTSRFSYSEVISMEIVATEIVRTLVGSIGIVTAVPITTFIAVLYLKRK</sequence>
<dbReference type="InterPro" id="IPR012507">
    <property type="entry name" value="YibE_F"/>
</dbReference>
<evidence type="ECO:0000313" key="2">
    <source>
        <dbReference type="EMBL" id="OGK46978.1"/>
    </source>
</evidence>
<organism evidence="2 3">
    <name type="scientific">Candidatus Roizmanbacteria bacterium RIFCSPLOWO2_01_FULL_38_12</name>
    <dbReference type="NCBI Taxonomy" id="1802061"/>
    <lineage>
        <taxon>Bacteria</taxon>
        <taxon>Candidatus Roizmaniibacteriota</taxon>
    </lineage>
</organism>
<feature type="transmembrane region" description="Helical" evidence="1">
    <location>
        <begin position="114"/>
        <end position="135"/>
    </location>
</feature>
<keyword evidence="1" id="KW-1133">Transmembrane helix</keyword>
<feature type="transmembrane region" description="Helical" evidence="1">
    <location>
        <begin position="91"/>
        <end position="107"/>
    </location>
</feature>
<protein>
    <recommendedName>
        <fullName evidence="4">YibE/F family protein</fullName>
    </recommendedName>
</protein>
<gene>
    <name evidence="2" type="ORF">A3A93_00280</name>
</gene>
<dbReference type="EMBL" id="MGAL01000037">
    <property type="protein sequence ID" value="OGK46978.1"/>
    <property type="molecule type" value="Genomic_DNA"/>
</dbReference>
<dbReference type="Pfam" id="PF07907">
    <property type="entry name" value="YibE_F"/>
    <property type="match status" value="1"/>
</dbReference>
<feature type="transmembrane region" description="Helical" evidence="1">
    <location>
        <begin position="141"/>
        <end position="158"/>
    </location>
</feature>
<evidence type="ECO:0008006" key="4">
    <source>
        <dbReference type="Google" id="ProtNLM"/>
    </source>
</evidence>
<evidence type="ECO:0000313" key="3">
    <source>
        <dbReference type="Proteomes" id="UP000177141"/>
    </source>
</evidence>
<dbReference type="PANTHER" id="PTHR41771:SF1">
    <property type="entry name" value="MEMBRANE PROTEIN"/>
    <property type="match status" value="1"/>
</dbReference>